<dbReference type="Gene3D" id="3.40.50.300">
    <property type="entry name" value="P-loop containing nucleotide triphosphate hydrolases"/>
    <property type="match status" value="1"/>
</dbReference>
<dbReference type="EMBL" id="CVTF01000054">
    <property type="protein sequence ID" value="CRY99160.1"/>
    <property type="molecule type" value="Genomic_DNA"/>
</dbReference>
<dbReference type="GO" id="GO:0009360">
    <property type="term" value="C:DNA polymerase III complex"/>
    <property type="evidence" value="ECO:0007669"/>
    <property type="project" value="TreeGrafter"/>
</dbReference>
<organism evidence="1 2">
    <name type="scientific">Neisseria meningitidis serogroup B</name>
    <dbReference type="NCBI Taxonomy" id="491"/>
    <lineage>
        <taxon>Bacteria</taxon>
        <taxon>Pseudomonadati</taxon>
        <taxon>Pseudomonadota</taxon>
        <taxon>Betaproteobacteria</taxon>
        <taxon>Neisseriales</taxon>
        <taxon>Neisseriaceae</taxon>
        <taxon>Neisseria</taxon>
    </lineage>
</organism>
<dbReference type="NCBIfam" id="TIGR00678">
    <property type="entry name" value="holB"/>
    <property type="match status" value="1"/>
</dbReference>
<sequence>MIYPWHNEQWRQIAEHWERRPNAWLFAGKKDTGKTTFARFAAKALLCETPAPGCKPCGECMSCHLFGQGSHPDFYEITPLSDEPENGRKLLQIKIDAVREIIDNVYLTSVRGGLRVILIHPAESMNVQAANSLLKVLEEPPPQVVFLLVSHAADKVLPTIKSRCRKMVLPAPSHGEALAYLRDRGVAEPEEFLAFHSGAPLFDEADGVRALRIKLLDILAEPRLLKILDYAALFDKEKLPLDVFVGWMQKWLVDLGLCLQHMKPVYYPAYEDRLLQTASGFRPRNVFAAEDMLKQLAPYGFHTLNVKMQIEHLLINYLELKKENG</sequence>
<reference evidence="1 2" key="1">
    <citation type="submission" date="2014-11" db="EMBL/GenBank/DDBJ databases">
        <authorList>
            <person name="Diene M.Seydina."/>
        </authorList>
    </citation>
    <scope>NUCLEOTIDE SEQUENCE [LARGE SCALE GENOMIC DNA]</scope>
    <source>
        <strain evidence="1 2">Neisseria meningitidis CHUV</strain>
    </source>
</reference>
<dbReference type="PANTHER" id="PTHR11669">
    <property type="entry name" value="REPLICATION FACTOR C / DNA POLYMERASE III GAMMA-TAU SUBUNIT"/>
    <property type="match status" value="1"/>
</dbReference>
<dbReference type="Pfam" id="PF13177">
    <property type="entry name" value="DNA_pol3_delta2"/>
    <property type="match status" value="1"/>
</dbReference>
<dbReference type="GO" id="GO:0003887">
    <property type="term" value="F:DNA-directed DNA polymerase activity"/>
    <property type="evidence" value="ECO:0007669"/>
    <property type="project" value="UniProtKB-EC"/>
</dbReference>
<dbReference type="Proteomes" id="UP000182715">
    <property type="component" value="Unassembled WGS sequence"/>
</dbReference>
<dbReference type="FunFam" id="3.40.50.300:FF:001991">
    <property type="entry name" value="DNA polymerase III, delta prime subunit"/>
    <property type="match status" value="1"/>
</dbReference>
<dbReference type="NCBIfam" id="NF006430">
    <property type="entry name" value="PRK08699.1"/>
    <property type="match status" value="1"/>
</dbReference>
<dbReference type="PANTHER" id="PTHR11669:SF8">
    <property type="entry name" value="DNA POLYMERASE III SUBUNIT DELTA"/>
    <property type="match status" value="1"/>
</dbReference>
<dbReference type="OMA" id="FAQGNHP"/>
<evidence type="ECO:0000313" key="2">
    <source>
        <dbReference type="Proteomes" id="UP000182715"/>
    </source>
</evidence>
<dbReference type="GO" id="GO:0006261">
    <property type="term" value="P:DNA-templated DNA replication"/>
    <property type="evidence" value="ECO:0007669"/>
    <property type="project" value="TreeGrafter"/>
</dbReference>
<dbReference type="InterPro" id="IPR027417">
    <property type="entry name" value="P-loop_NTPase"/>
</dbReference>
<name>A0A0H5QD28_NEIMI</name>
<dbReference type="InterPro" id="IPR004622">
    <property type="entry name" value="DNA_pol_HolB"/>
</dbReference>
<accession>A0A0H5QD28</accession>
<dbReference type="GO" id="GO:0008408">
    <property type="term" value="F:3'-5' exonuclease activity"/>
    <property type="evidence" value="ECO:0007669"/>
    <property type="project" value="InterPro"/>
</dbReference>
<protein>
    <submittedName>
        <fullName evidence="1">DNA polymerase III delta prime subunit</fullName>
        <ecNumber evidence="1">2.7.7.7</ecNumber>
    </submittedName>
</protein>
<proteinExistence type="predicted"/>
<dbReference type="EC" id="2.7.7.7" evidence="1"/>
<evidence type="ECO:0000313" key="1">
    <source>
        <dbReference type="EMBL" id="CRY99160.1"/>
    </source>
</evidence>
<dbReference type="AlphaFoldDB" id="A0A0H5QD28"/>
<dbReference type="SUPFAM" id="SSF52540">
    <property type="entry name" value="P-loop containing nucleoside triphosphate hydrolases"/>
    <property type="match status" value="1"/>
</dbReference>
<keyword evidence="1" id="KW-0808">Transferase</keyword>
<keyword evidence="1" id="KW-0548">Nucleotidyltransferase</keyword>
<dbReference type="InterPro" id="IPR050238">
    <property type="entry name" value="DNA_Rep/Repair_Clamp_Loader"/>
</dbReference>